<evidence type="ECO:0000256" key="12">
    <source>
        <dbReference type="ARBA" id="ARBA00022989"/>
    </source>
</evidence>
<gene>
    <name evidence="18" type="primary">PEX2</name>
    <name evidence="18" type="ORF">KQ657_003987</name>
</gene>
<keyword evidence="7" id="KW-0479">Metal-binding</keyword>
<dbReference type="Pfam" id="PF04757">
    <property type="entry name" value="Pex2_Pex12"/>
    <property type="match status" value="1"/>
</dbReference>
<comment type="similarity">
    <text evidence="3">Belongs to the pex2/pex10/pex12 family.</text>
</comment>
<keyword evidence="14" id="KW-0576">Peroxisome</keyword>
<feature type="domain" description="RING-type" evidence="17">
    <location>
        <begin position="273"/>
        <end position="336"/>
    </location>
</feature>
<dbReference type="GO" id="GO:0016562">
    <property type="term" value="P:protein import into peroxisome matrix, receptor recycling"/>
    <property type="evidence" value="ECO:0007669"/>
    <property type="project" value="UniProtKB-ARBA"/>
</dbReference>
<keyword evidence="19" id="KW-1185">Reference proteome</keyword>
<dbReference type="GO" id="GO:0016567">
    <property type="term" value="P:protein ubiquitination"/>
    <property type="evidence" value="ECO:0007669"/>
    <property type="project" value="UniProtKB-ARBA"/>
</dbReference>
<protein>
    <submittedName>
        <fullName evidence="18">Peroxisome assembly protein (Peroxin-2)</fullName>
    </submittedName>
</protein>
<name>A0A9P8AJH5_9ASCO</name>
<keyword evidence="13" id="KW-0472">Membrane</keyword>
<evidence type="ECO:0000256" key="16">
    <source>
        <dbReference type="SAM" id="MobiDB-lite"/>
    </source>
</evidence>
<evidence type="ECO:0000256" key="6">
    <source>
        <dbReference type="ARBA" id="ARBA00022692"/>
    </source>
</evidence>
<evidence type="ECO:0000256" key="10">
    <source>
        <dbReference type="ARBA" id="ARBA00022833"/>
    </source>
</evidence>
<dbReference type="SUPFAM" id="SSF57850">
    <property type="entry name" value="RING/U-box"/>
    <property type="match status" value="1"/>
</dbReference>
<dbReference type="EMBL" id="JAHMUF010000005">
    <property type="protein sequence ID" value="KAG7194879.1"/>
    <property type="molecule type" value="Genomic_DNA"/>
</dbReference>
<evidence type="ECO:0000256" key="9">
    <source>
        <dbReference type="ARBA" id="ARBA00022786"/>
    </source>
</evidence>
<keyword evidence="12" id="KW-1133">Transmembrane helix</keyword>
<dbReference type="GeneID" id="66117361"/>
<dbReference type="AlphaFoldDB" id="A0A9P8AJH5"/>
<keyword evidence="6" id="KW-0812">Transmembrane</keyword>
<dbReference type="InterPro" id="IPR025654">
    <property type="entry name" value="PEX2/10"/>
</dbReference>
<accession>A0A9P8AJH5</accession>
<dbReference type="PANTHER" id="PTHR23350:SF4">
    <property type="entry name" value="PEROXISOME BIOGENESIS FACTOR 2"/>
    <property type="match status" value="1"/>
</dbReference>
<evidence type="ECO:0000256" key="13">
    <source>
        <dbReference type="ARBA" id="ARBA00023136"/>
    </source>
</evidence>
<evidence type="ECO:0000256" key="1">
    <source>
        <dbReference type="ARBA" id="ARBA00004585"/>
    </source>
</evidence>
<dbReference type="InterPro" id="IPR013083">
    <property type="entry name" value="Znf_RING/FYVE/PHD"/>
</dbReference>
<comment type="subcellular location">
    <subcellularLocation>
        <location evidence="1">Peroxisome membrane</location>
        <topology evidence="1">Multi-pass membrane protein</topology>
    </subcellularLocation>
</comment>
<dbReference type="GO" id="GO:0016740">
    <property type="term" value="F:transferase activity"/>
    <property type="evidence" value="ECO:0007669"/>
    <property type="project" value="UniProtKB-KW"/>
</dbReference>
<keyword evidence="8 15" id="KW-0863">Zinc-finger</keyword>
<evidence type="ECO:0000256" key="11">
    <source>
        <dbReference type="ARBA" id="ARBA00022927"/>
    </source>
</evidence>
<dbReference type="InterPro" id="IPR001841">
    <property type="entry name" value="Znf_RING"/>
</dbReference>
<keyword evidence="4" id="KW-0813">Transport</keyword>
<dbReference type="InterPro" id="IPR017907">
    <property type="entry name" value="Znf_RING_CS"/>
</dbReference>
<evidence type="ECO:0000256" key="15">
    <source>
        <dbReference type="PROSITE-ProRule" id="PRU00175"/>
    </source>
</evidence>
<evidence type="ECO:0000256" key="7">
    <source>
        <dbReference type="ARBA" id="ARBA00022723"/>
    </source>
</evidence>
<dbReference type="Gene3D" id="3.30.40.10">
    <property type="entry name" value="Zinc/RING finger domain, C3HC4 (zinc finger)"/>
    <property type="match status" value="1"/>
</dbReference>
<comment type="caution">
    <text evidence="18">The sequence shown here is derived from an EMBL/GenBank/DDBJ whole genome shotgun (WGS) entry which is preliminary data.</text>
</comment>
<organism evidence="18 19">
    <name type="scientific">Scheffersomyces spartinae</name>
    <dbReference type="NCBI Taxonomy" id="45513"/>
    <lineage>
        <taxon>Eukaryota</taxon>
        <taxon>Fungi</taxon>
        <taxon>Dikarya</taxon>
        <taxon>Ascomycota</taxon>
        <taxon>Saccharomycotina</taxon>
        <taxon>Pichiomycetes</taxon>
        <taxon>Debaryomycetaceae</taxon>
        <taxon>Scheffersomyces</taxon>
    </lineage>
</organism>
<comment type="pathway">
    <text evidence="2">Protein modification; protein ubiquitination.</text>
</comment>
<evidence type="ECO:0000256" key="5">
    <source>
        <dbReference type="ARBA" id="ARBA00022679"/>
    </source>
</evidence>
<reference evidence="18" key="1">
    <citation type="submission" date="2021-03" db="EMBL/GenBank/DDBJ databases">
        <authorList>
            <person name="Palmer J.M."/>
        </authorList>
    </citation>
    <scope>NUCLEOTIDE SEQUENCE</scope>
    <source>
        <strain evidence="18">ARV_011</strain>
    </source>
</reference>
<keyword evidence="5" id="KW-0808">Transferase</keyword>
<feature type="compositionally biased region" description="Acidic residues" evidence="16">
    <location>
        <begin position="389"/>
        <end position="440"/>
    </location>
</feature>
<evidence type="ECO:0000256" key="2">
    <source>
        <dbReference type="ARBA" id="ARBA00004906"/>
    </source>
</evidence>
<dbReference type="PROSITE" id="PS00518">
    <property type="entry name" value="ZF_RING_1"/>
    <property type="match status" value="1"/>
</dbReference>
<dbReference type="Proteomes" id="UP000790833">
    <property type="component" value="Unassembled WGS sequence"/>
</dbReference>
<dbReference type="OrthoDB" id="1701437at2759"/>
<evidence type="ECO:0000259" key="17">
    <source>
        <dbReference type="PROSITE" id="PS50089"/>
    </source>
</evidence>
<evidence type="ECO:0000256" key="14">
    <source>
        <dbReference type="ARBA" id="ARBA00023140"/>
    </source>
</evidence>
<evidence type="ECO:0000256" key="8">
    <source>
        <dbReference type="ARBA" id="ARBA00022771"/>
    </source>
</evidence>
<dbReference type="GO" id="GO:0005778">
    <property type="term" value="C:peroxisomal membrane"/>
    <property type="evidence" value="ECO:0007669"/>
    <property type="project" value="UniProtKB-SubCell"/>
</dbReference>
<sequence>MIPILYPSPRVSQLDATILDTELSGLLKQHLQSIFRLQTNRWWGYDRHPDLYDLLLNVLVFYLTVVRNGSSYGLSLQNLKLADFATGKIILAKKRWLLLGVLVGEYLFRRLQSYLYSVDEGRGNSEIGPVRSSILTNIHSTAYNFLIRHKSILLSKANDLFKILNLINFLLFLVNGRYPTIVHRLLKICLTPISGDLLRFNGDSVNYEFQNRQLVWNVMTEFLVFILPLLQLSKLKRMASRLIKLNSLKSSSINQEQSKPTSTAYTQLPLSQCAICHEQEDYLTRMSGSKTKAPTYNITNPYITNCNHIYCYVCLAGRFNAIENGNEDAESCPRCRLKLQWFKEYGNDEADIDENAIMVDLEDVEYHMEVRRKEVLKELVDPSSIEHTDVDEEENGFSEGEDIQEDLGEFDGDEFEEDEFEEDEFEDDEDELDELDEILE</sequence>
<dbReference type="GO" id="GO:0008270">
    <property type="term" value="F:zinc ion binding"/>
    <property type="evidence" value="ECO:0007669"/>
    <property type="project" value="UniProtKB-KW"/>
</dbReference>
<dbReference type="PANTHER" id="PTHR23350">
    <property type="entry name" value="PEROXISOME ASSEMBLY PROTEIN 10"/>
    <property type="match status" value="1"/>
</dbReference>
<feature type="region of interest" description="Disordered" evidence="16">
    <location>
        <begin position="383"/>
        <end position="440"/>
    </location>
</feature>
<proteinExistence type="inferred from homology"/>
<dbReference type="SMART" id="SM00184">
    <property type="entry name" value="RING"/>
    <property type="match status" value="1"/>
</dbReference>
<dbReference type="InterPro" id="IPR006845">
    <property type="entry name" value="Pex_N"/>
</dbReference>
<keyword evidence="9" id="KW-0833">Ubl conjugation pathway</keyword>
<evidence type="ECO:0000256" key="3">
    <source>
        <dbReference type="ARBA" id="ARBA00008704"/>
    </source>
</evidence>
<evidence type="ECO:0000256" key="4">
    <source>
        <dbReference type="ARBA" id="ARBA00022448"/>
    </source>
</evidence>
<dbReference type="PROSITE" id="PS50089">
    <property type="entry name" value="ZF_RING_2"/>
    <property type="match status" value="1"/>
</dbReference>
<keyword evidence="10" id="KW-0862">Zinc</keyword>
<dbReference type="RefSeq" id="XP_043050426.1">
    <property type="nucleotide sequence ID" value="XM_043194675.1"/>
</dbReference>
<evidence type="ECO:0000313" key="19">
    <source>
        <dbReference type="Proteomes" id="UP000790833"/>
    </source>
</evidence>
<evidence type="ECO:0000313" key="18">
    <source>
        <dbReference type="EMBL" id="KAG7194879.1"/>
    </source>
</evidence>
<keyword evidence="11" id="KW-0653">Protein transport</keyword>